<dbReference type="InterPro" id="IPR016047">
    <property type="entry name" value="M23ase_b-sheet_dom"/>
</dbReference>
<dbReference type="PANTHER" id="PTHR21666">
    <property type="entry name" value="PEPTIDASE-RELATED"/>
    <property type="match status" value="1"/>
</dbReference>
<dbReference type="PROSITE" id="PS51782">
    <property type="entry name" value="LYSM"/>
    <property type="match status" value="2"/>
</dbReference>
<protein>
    <submittedName>
        <fullName evidence="4">Peptidoglycan DD-metalloendopeptidase family protein</fullName>
    </submittedName>
</protein>
<dbReference type="Gene3D" id="3.10.350.10">
    <property type="entry name" value="LysM domain"/>
    <property type="match status" value="2"/>
</dbReference>
<dbReference type="InterPro" id="IPR050570">
    <property type="entry name" value="Cell_wall_metabolism_enzyme"/>
</dbReference>
<dbReference type="SUPFAM" id="SSF54106">
    <property type="entry name" value="LysM domain"/>
    <property type="match status" value="2"/>
</dbReference>
<keyword evidence="1" id="KW-0732">Signal</keyword>
<dbReference type="SMART" id="SM00257">
    <property type="entry name" value="LysM"/>
    <property type="match status" value="2"/>
</dbReference>
<feature type="domain" description="LysM" evidence="3">
    <location>
        <begin position="271"/>
        <end position="315"/>
    </location>
</feature>
<dbReference type="EMBL" id="DXEN01000029">
    <property type="protein sequence ID" value="HIX85835.1"/>
    <property type="molecule type" value="Genomic_DNA"/>
</dbReference>
<dbReference type="Pfam" id="PF01551">
    <property type="entry name" value="Peptidase_M23"/>
    <property type="match status" value="1"/>
</dbReference>
<dbReference type="Proteomes" id="UP000823847">
    <property type="component" value="Unassembled WGS sequence"/>
</dbReference>
<evidence type="ECO:0000259" key="2">
    <source>
        <dbReference type="PROSITE" id="PS50943"/>
    </source>
</evidence>
<dbReference type="Pfam" id="PF01476">
    <property type="entry name" value="LysM"/>
    <property type="match status" value="2"/>
</dbReference>
<dbReference type="PANTHER" id="PTHR21666:SF270">
    <property type="entry name" value="MUREIN HYDROLASE ACTIVATOR ENVC"/>
    <property type="match status" value="1"/>
</dbReference>
<feature type="chain" id="PRO_5038493520" evidence="1">
    <location>
        <begin position="22"/>
        <end position="413"/>
    </location>
</feature>
<evidence type="ECO:0000313" key="5">
    <source>
        <dbReference type="Proteomes" id="UP000823847"/>
    </source>
</evidence>
<dbReference type="AlphaFoldDB" id="A0A9D1XR86"/>
<dbReference type="CDD" id="cd12797">
    <property type="entry name" value="M23_peptidase"/>
    <property type="match status" value="1"/>
</dbReference>
<dbReference type="InterPro" id="IPR036779">
    <property type="entry name" value="LysM_dom_sf"/>
</dbReference>
<dbReference type="Gene3D" id="2.70.70.10">
    <property type="entry name" value="Glucose Permease (Domain IIA)"/>
    <property type="match status" value="1"/>
</dbReference>
<dbReference type="SUPFAM" id="SSF51261">
    <property type="entry name" value="Duplicated hybrid motif"/>
    <property type="match status" value="1"/>
</dbReference>
<comment type="caution">
    <text evidence="4">The sequence shown here is derived from an EMBL/GenBank/DDBJ whole genome shotgun (WGS) entry which is preliminary data.</text>
</comment>
<evidence type="ECO:0000313" key="4">
    <source>
        <dbReference type="EMBL" id="HIX85835.1"/>
    </source>
</evidence>
<evidence type="ECO:0000256" key="1">
    <source>
        <dbReference type="SAM" id="SignalP"/>
    </source>
</evidence>
<reference evidence="4" key="2">
    <citation type="submission" date="2021-04" db="EMBL/GenBank/DDBJ databases">
        <authorList>
            <person name="Gilroy R."/>
        </authorList>
    </citation>
    <scope>NUCLEOTIDE SEQUENCE</scope>
    <source>
        <strain evidence="4">ChiHecec2B26-12326</strain>
    </source>
</reference>
<dbReference type="InterPro" id="IPR001387">
    <property type="entry name" value="Cro/C1-type_HTH"/>
</dbReference>
<name>A0A9D1XR86_9BACT</name>
<dbReference type="InterPro" id="IPR011055">
    <property type="entry name" value="Dup_hybrid_motif"/>
</dbReference>
<accession>A0A9D1XR86</accession>
<organism evidence="4 5">
    <name type="scientific">Candidatus Parabacteroides intestinigallinarum</name>
    <dbReference type="NCBI Taxonomy" id="2838722"/>
    <lineage>
        <taxon>Bacteria</taxon>
        <taxon>Pseudomonadati</taxon>
        <taxon>Bacteroidota</taxon>
        <taxon>Bacteroidia</taxon>
        <taxon>Bacteroidales</taxon>
        <taxon>Tannerellaceae</taxon>
        <taxon>Parabacteroides</taxon>
    </lineage>
</organism>
<reference evidence="4" key="1">
    <citation type="journal article" date="2021" name="PeerJ">
        <title>Extensive microbial diversity within the chicken gut microbiome revealed by metagenomics and culture.</title>
        <authorList>
            <person name="Gilroy R."/>
            <person name="Ravi A."/>
            <person name="Getino M."/>
            <person name="Pursley I."/>
            <person name="Horton D.L."/>
            <person name="Alikhan N.F."/>
            <person name="Baker D."/>
            <person name="Gharbi K."/>
            <person name="Hall N."/>
            <person name="Watson M."/>
            <person name="Adriaenssens E.M."/>
            <person name="Foster-Nyarko E."/>
            <person name="Jarju S."/>
            <person name="Secka A."/>
            <person name="Antonio M."/>
            <person name="Oren A."/>
            <person name="Chaudhuri R.R."/>
            <person name="La Ragione R."/>
            <person name="Hildebrand F."/>
            <person name="Pallen M.J."/>
        </authorList>
    </citation>
    <scope>NUCLEOTIDE SEQUENCE</scope>
    <source>
        <strain evidence="4">ChiHecec2B26-12326</strain>
    </source>
</reference>
<sequence>MSIKKFLFICCAAMMASAANAEDPEKPEAPETSNHPTHQLMDQRVSELMADRVSFKKDLVLKELAEMSELAELEAKENLMFPADELYGEWTNQWVNPFRGKKVDYPDSCVIDCSTFVLPIDTMTRVTSKYGPRRRRMHRGIDIKVQIGDTIRAAFDGKVRIKNYERRGYGYYLVIRHPNGLETVYGHLSKFLVGLNDIVRAGEPIALGGNTGRSTGSHLHFETRFLGQAINPAEIIDFENSVPHQDQYVFRNVKINGRKSNIYTSSNNQMVYHRVKSGDTLGKIARIYGTTVSELCRLNGLRSTSILRIGQSIRCNAGVEVTKKATAKKTTQSTASNTKKITVQAGSSAAASLGQTANADNTTEATPVYHRIQSGDTLGAIAQKYGTTVRRLCELNGITRTTVLRLGRTLRCS</sequence>
<feature type="signal peptide" evidence="1">
    <location>
        <begin position="1"/>
        <end position="21"/>
    </location>
</feature>
<dbReference type="InterPro" id="IPR018392">
    <property type="entry name" value="LysM"/>
</dbReference>
<proteinExistence type="predicted"/>
<gene>
    <name evidence="4" type="ORF">H9848_04415</name>
</gene>
<feature type="domain" description="HTH cro/C1-type" evidence="2">
    <location>
        <begin position="277"/>
        <end position="295"/>
    </location>
</feature>
<feature type="domain" description="LysM" evidence="3">
    <location>
        <begin position="368"/>
        <end position="412"/>
    </location>
</feature>
<evidence type="ECO:0000259" key="3">
    <source>
        <dbReference type="PROSITE" id="PS51782"/>
    </source>
</evidence>
<dbReference type="PROSITE" id="PS50943">
    <property type="entry name" value="HTH_CROC1"/>
    <property type="match status" value="1"/>
</dbReference>
<dbReference type="GO" id="GO:0004222">
    <property type="term" value="F:metalloendopeptidase activity"/>
    <property type="evidence" value="ECO:0007669"/>
    <property type="project" value="TreeGrafter"/>
</dbReference>
<dbReference type="CDD" id="cd00118">
    <property type="entry name" value="LysM"/>
    <property type="match status" value="2"/>
</dbReference>